<sequence>MTVTTAAFAGHCFCRPPLLSPATAAASSFSASSSSSSTRSIKLHPSPIAIRPFQPKTNLRPPFPATNRQPSITGAKTNRRPPFPATNRQPSITGKPIASHPHDSCKRFSWYLINAMPYVMAYVFDKFTDFDIVFEGKLRSVSEVPAYLGGSNPNAAKALLTIDQVECKLKIHQLGPQQLKYMTFLNDSSD</sequence>
<protein>
    <submittedName>
        <fullName evidence="2">Uncharacterized protein</fullName>
    </submittedName>
</protein>
<dbReference type="Proteomes" id="UP001172457">
    <property type="component" value="Chromosome 5"/>
</dbReference>
<evidence type="ECO:0000256" key="1">
    <source>
        <dbReference type="SAM" id="MobiDB-lite"/>
    </source>
</evidence>
<name>A0AA38WIS2_9ASTR</name>
<keyword evidence="3" id="KW-1185">Reference proteome</keyword>
<proteinExistence type="predicted"/>
<accession>A0AA38WIS2</accession>
<dbReference type="EMBL" id="JARYMX010000005">
    <property type="protein sequence ID" value="KAJ9549936.1"/>
    <property type="molecule type" value="Genomic_DNA"/>
</dbReference>
<dbReference type="AlphaFoldDB" id="A0AA38WIS2"/>
<reference evidence="2" key="1">
    <citation type="submission" date="2023-03" db="EMBL/GenBank/DDBJ databases">
        <title>Chromosome-scale reference genome and RAD-based genetic map of yellow starthistle (Centaurea solstitialis) reveal putative structural variation and QTLs associated with invader traits.</title>
        <authorList>
            <person name="Reatini B."/>
            <person name="Cang F.A."/>
            <person name="Jiang Q."/>
            <person name="Mckibben M.T.W."/>
            <person name="Barker M.S."/>
            <person name="Rieseberg L.H."/>
            <person name="Dlugosch K.M."/>
        </authorList>
    </citation>
    <scope>NUCLEOTIDE SEQUENCE</scope>
    <source>
        <strain evidence="2">CAN-66</strain>
        <tissue evidence="2">Leaf</tissue>
    </source>
</reference>
<gene>
    <name evidence="2" type="ORF">OSB04_022479</name>
</gene>
<feature type="compositionally biased region" description="Polar residues" evidence="1">
    <location>
        <begin position="66"/>
        <end position="76"/>
    </location>
</feature>
<evidence type="ECO:0000313" key="2">
    <source>
        <dbReference type="EMBL" id="KAJ9549936.1"/>
    </source>
</evidence>
<organism evidence="2 3">
    <name type="scientific">Centaurea solstitialis</name>
    <name type="common">yellow star-thistle</name>
    <dbReference type="NCBI Taxonomy" id="347529"/>
    <lineage>
        <taxon>Eukaryota</taxon>
        <taxon>Viridiplantae</taxon>
        <taxon>Streptophyta</taxon>
        <taxon>Embryophyta</taxon>
        <taxon>Tracheophyta</taxon>
        <taxon>Spermatophyta</taxon>
        <taxon>Magnoliopsida</taxon>
        <taxon>eudicotyledons</taxon>
        <taxon>Gunneridae</taxon>
        <taxon>Pentapetalae</taxon>
        <taxon>asterids</taxon>
        <taxon>campanulids</taxon>
        <taxon>Asterales</taxon>
        <taxon>Asteraceae</taxon>
        <taxon>Carduoideae</taxon>
        <taxon>Cardueae</taxon>
        <taxon>Centaureinae</taxon>
        <taxon>Centaurea</taxon>
    </lineage>
</organism>
<feature type="region of interest" description="Disordered" evidence="1">
    <location>
        <begin position="51"/>
        <end position="98"/>
    </location>
</feature>
<comment type="caution">
    <text evidence="2">The sequence shown here is derived from an EMBL/GenBank/DDBJ whole genome shotgun (WGS) entry which is preliminary data.</text>
</comment>
<evidence type="ECO:0000313" key="3">
    <source>
        <dbReference type="Proteomes" id="UP001172457"/>
    </source>
</evidence>